<name>A0A7V8JPC5_9BURK</name>
<dbReference type="GO" id="GO:0046872">
    <property type="term" value="F:metal ion binding"/>
    <property type="evidence" value="ECO:0007669"/>
    <property type="project" value="InterPro"/>
</dbReference>
<dbReference type="InterPro" id="IPR013819">
    <property type="entry name" value="LipOase_C"/>
</dbReference>
<proteinExistence type="predicted"/>
<evidence type="ECO:0000313" key="2">
    <source>
        <dbReference type="EMBL" id="KAF1019951.1"/>
    </source>
</evidence>
<accession>A0A7V8JPC5</accession>
<protein>
    <recommendedName>
        <fullName evidence="1">Lipoxygenase domain-containing protein</fullName>
    </recommendedName>
</protein>
<dbReference type="AlphaFoldDB" id="A0A7V8JPC5"/>
<feature type="domain" description="Lipoxygenase" evidence="1">
    <location>
        <begin position="1"/>
        <end position="36"/>
    </location>
</feature>
<dbReference type="PROSITE" id="PS51393">
    <property type="entry name" value="LIPOXYGENASE_3"/>
    <property type="match status" value="1"/>
</dbReference>
<dbReference type="Proteomes" id="UP000461670">
    <property type="component" value="Unassembled WGS sequence"/>
</dbReference>
<reference evidence="3" key="1">
    <citation type="journal article" date="2020" name="MBio">
        <title>Horizontal gene transfer to a defensive symbiont with a reduced genome amongst a multipartite beetle microbiome.</title>
        <authorList>
            <person name="Waterworth S.C."/>
            <person name="Florez L.V."/>
            <person name="Rees E.R."/>
            <person name="Hertweck C."/>
            <person name="Kaltenpoth M."/>
            <person name="Kwan J.C."/>
        </authorList>
    </citation>
    <scope>NUCLEOTIDE SEQUENCE [LARGE SCALE GENOMIC DNA]</scope>
</reference>
<organism evidence="2 3">
    <name type="scientific">Paracidovorax wautersii</name>
    <dbReference type="NCBI Taxonomy" id="1177982"/>
    <lineage>
        <taxon>Bacteria</taxon>
        <taxon>Pseudomonadati</taxon>
        <taxon>Pseudomonadota</taxon>
        <taxon>Betaproteobacteria</taxon>
        <taxon>Burkholderiales</taxon>
        <taxon>Comamonadaceae</taxon>
        <taxon>Paracidovorax</taxon>
    </lineage>
</organism>
<dbReference type="EMBL" id="WNDQ01000044">
    <property type="protein sequence ID" value="KAF1019951.1"/>
    <property type="molecule type" value="Genomic_DNA"/>
</dbReference>
<dbReference type="GO" id="GO:0016702">
    <property type="term" value="F:oxidoreductase activity, acting on single donors with incorporation of molecular oxygen, incorporation of two atoms of oxygen"/>
    <property type="evidence" value="ECO:0007669"/>
    <property type="project" value="InterPro"/>
</dbReference>
<gene>
    <name evidence="2" type="ORF">GAK30_02823</name>
</gene>
<comment type="caution">
    <text evidence="2">The sequence shown here is derived from an EMBL/GenBank/DDBJ whole genome shotgun (WGS) entry which is preliminary data.</text>
</comment>
<evidence type="ECO:0000313" key="3">
    <source>
        <dbReference type="Proteomes" id="UP000461670"/>
    </source>
</evidence>
<sequence>MTFMHQSRVHEMGAPAGLAGNPQMPALRQLLVLLHP</sequence>
<evidence type="ECO:0000259" key="1">
    <source>
        <dbReference type="PROSITE" id="PS51393"/>
    </source>
</evidence>